<keyword evidence="2" id="KW-0378">Hydrolase</keyword>
<dbReference type="PANTHER" id="PTHR30383">
    <property type="entry name" value="THIOESTERASE 1/PROTEASE 1/LYSOPHOSPHOLIPASE L1"/>
    <property type="match status" value="1"/>
</dbReference>
<evidence type="ECO:0000313" key="3">
    <source>
        <dbReference type="Proteomes" id="UP000585681"/>
    </source>
</evidence>
<keyword evidence="3" id="KW-1185">Reference proteome</keyword>
<dbReference type="Pfam" id="PF13472">
    <property type="entry name" value="Lipase_GDSL_2"/>
    <property type="match status" value="1"/>
</dbReference>
<dbReference type="EC" id="3.1.2.-" evidence="2"/>
<dbReference type="GO" id="GO:0004622">
    <property type="term" value="F:phosphatidylcholine lysophospholipase activity"/>
    <property type="evidence" value="ECO:0007669"/>
    <property type="project" value="UniProtKB-EC"/>
</dbReference>
<proteinExistence type="predicted"/>
<dbReference type="Proteomes" id="UP000585681">
    <property type="component" value="Unassembled WGS sequence"/>
</dbReference>
<dbReference type="CDD" id="cd01822">
    <property type="entry name" value="Lysophospholipase_L1_like"/>
    <property type="match status" value="1"/>
</dbReference>
<accession>A0A840C9D6</accession>
<dbReference type="RefSeq" id="WP_082386669.1">
    <property type="nucleotide sequence ID" value="NZ_JACIEQ010000003.1"/>
</dbReference>
<protein>
    <submittedName>
        <fullName evidence="2">Acyl-CoA thioesterase-1</fullName>
        <ecNumber evidence="2">3.1.1.5</ecNumber>
        <ecNumber evidence="2">3.1.2.-</ecNumber>
    </submittedName>
</protein>
<dbReference type="InterPro" id="IPR013830">
    <property type="entry name" value="SGNH_hydro"/>
</dbReference>
<dbReference type="InterPro" id="IPR051532">
    <property type="entry name" value="Ester_Hydrolysis_Enzymes"/>
</dbReference>
<dbReference type="PANTHER" id="PTHR30383:SF24">
    <property type="entry name" value="THIOESTERASE 1_PROTEASE 1_LYSOPHOSPHOLIPASE L1"/>
    <property type="match status" value="1"/>
</dbReference>
<name>A0A840C9D6_9RHOB</name>
<evidence type="ECO:0000259" key="1">
    <source>
        <dbReference type="Pfam" id="PF13472"/>
    </source>
</evidence>
<comment type="caution">
    <text evidence="2">The sequence shown here is derived from an EMBL/GenBank/DDBJ whole genome shotgun (WGS) entry which is preliminary data.</text>
</comment>
<evidence type="ECO:0000313" key="2">
    <source>
        <dbReference type="EMBL" id="MBB4022581.1"/>
    </source>
</evidence>
<dbReference type="InterPro" id="IPR036514">
    <property type="entry name" value="SGNH_hydro_sf"/>
</dbReference>
<dbReference type="EMBL" id="JACIEQ010000003">
    <property type="protein sequence ID" value="MBB4022581.1"/>
    <property type="molecule type" value="Genomic_DNA"/>
</dbReference>
<dbReference type="EC" id="3.1.1.5" evidence="2"/>
<dbReference type="AlphaFoldDB" id="A0A840C9D6"/>
<feature type="domain" description="SGNH hydrolase-type esterase" evidence="1">
    <location>
        <begin position="45"/>
        <end position="211"/>
    </location>
</feature>
<reference evidence="2" key="1">
    <citation type="submission" date="2020-08" db="EMBL/GenBank/DDBJ databases">
        <title>Genomic Encyclopedia of Type Strains, Phase IV (KMG-IV): sequencing the most valuable type-strain genomes for metagenomic binning, comparative biology and taxonomic classification.</title>
        <authorList>
            <person name="Goeker M."/>
        </authorList>
    </citation>
    <scope>NUCLEOTIDE SEQUENCE [LARGE SCALE GENOMIC DNA]</scope>
    <source>
        <strain evidence="2">DSM 105040</strain>
    </source>
</reference>
<gene>
    <name evidence="2" type="ORF">GGR17_002400</name>
</gene>
<dbReference type="Gene3D" id="3.40.50.1110">
    <property type="entry name" value="SGNH hydrolase"/>
    <property type="match status" value="1"/>
</dbReference>
<organism evidence="2 3">
    <name type="scientific">Actibacterium naphthalenivorans</name>
    <dbReference type="NCBI Taxonomy" id="1614693"/>
    <lineage>
        <taxon>Bacteria</taxon>
        <taxon>Pseudomonadati</taxon>
        <taxon>Pseudomonadota</taxon>
        <taxon>Alphaproteobacteria</taxon>
        <taxon>Rhodobacterales</taxon>
        <taxon>Roseobacteraceae</taxon>
        <taxon>Actibacterium</taxon>
    </lineage>
</organism>
<dbReference type="SUPFAM" id="SSF52266">
    <property type="entry name" value="SGNH hydrolase"/>
    <property type="match status" value="1"/>
</dbReference>
<sequence length="230" mass="23818">MAGFLSGFPFSRYGAKRRLDKHAAALVALLLLAGPAIAGNVTIAALGDSLTQGYGLPQEQGFVPRLQAWLRDNGADVTVLNAGVSGDTTAGGLSRVGWTLSDEVDAMIVALGGNDMLRGIDPAVSRANLAGILDAARDRDVPVLLVGISAPGNYGPSYKAAFDAIYPDLAAAYGTLLHEDFLSAIAARADLQGAMRLYMQPDGIHPNARGVDLIVAAIGPGVLELIARAR</sequence>